<dbReference type="NCBIfam" id="TIGR02200">
    <property type="entry name" value="GlrX_actino"/>
    <property type="match status" value="1"/>
</dbReference>
<dbReference type="SUPFAM" id="SSF52833">
    <property type="entry name" value="Thioredoxin-like"/>
    <property type="match status" value="1"/>
</dbReference>
<evidence type="ECO:0000313" key="3">
    <source>
        <dbReference type="Proteomes" id="UP000613840"/>
    </source>
</evidence>
<reference evidence="2" key="2">
    <citation type="submission" date="2020-09" db="EMBL/GenBank/DDBJ databases">
        <authorList>
            <person name="Sun Q."/>
            <person name="Zhou Y."/>
        </authorList>
    </citation>
    <scope>NUCLEOTIDE SEQUENCE</scope>
    <source>
        <strain evidence="2">CGMCC 4.7306</strain>
    </source>
</reference>
<dbReference type="PROSITE" id="PS00194">
    <property type="entry name" value="THIOREDOXIN_1"/>
    <property type="match status" value="1"/>
</dbReference>
<reference evidence="2" key="1">
    <citation type="journal article" date="2014" name="Int. J. Syst. Evol. Microbiol.">
        <title>Complete genome sequence of Corynebacterium casei LMG S-19264T (=DSM 44701T), isolated from a smear-ripened cheese.</title>
        <authorList>
            <consortium name="US DOE Joint Genome Institute (JGI-PGF)"/>
            <person name="Walter F."/>
            <person name="Albersmeier A."/>
            <person name="Kalinowski J."/>
            <person name="Ruckert C."/>
        </authorList>
    </citation>
    <scope>NUCLEOTIDE SEQUENCE</scope>
    <source>
        <strain evidence="2">CGMCC 4.7306</strain>
    </source>
</reference>
<dbReference type="PANTHER" id="PTHR34386:SF1">
    <property type="entry name" value="GLUTAREDOXIN-LIKE PROTEIN NRDH"/>
    <property type="match status" value="1"/>
</dbReference>
<dbReference type="InterPro" id="IPR002109">
    <property type="entry name" value="Glutaredoxin"/>
</dbReference>
<dbReference type="PROSITE" id="PS51354">
    <property type="entry name" value="GLUTAREDOXIN_2"/>
    <property type="match status" value="1"/>
</dbReference>
<dbReference type="GO" id="GO:0009055">
    <property type="term" value="F:electron transfer activity"/>
    <property type="evidence" value="ECO:0007669"/>
    <property type="project" value="TreeGrafter"/>
</dbReference>
<protein>
    <submittedName>
        <fullName evidence="2">NrdH-redoxin</fullName>
    </submittedName>
</protein>
<feature type="domain" description="Glutaredoxin" evidence="1">
    <location>
        <begin position="11"/>
        <end position="65"/>
    </location>
</feature>
<gene>
    <name evidence="2" type="ORF">GCM10011575_13810</name>
</gene>
<dbReference type="InterPro" id="IPR051548">
    <property type="entry name" value="Grx-like_ET"/>
</dbReference>
<keyword evidence="3" id="KW-1185">Reference proteome</keyword>
<dbReference type="EMBL" id="BMMZ01000002">
    <property type="protein sequence ID" value="GGL56577.1"/>
    <property type="molecule type" value="Genomic_DNA"/>
</dbReference>
<dbReference type="InterPro" id="IPR017937">
    <property type="entry name" value="Thioredoxin_CS"/>
</dbReference>
<evidence type="ECO:0000313" key="2">
    <source>
        <dbReference type="EMBL" id="GGL56577.1"/>
    </source>
</evidence>
<comment type="caution">
    <text evidence="2">The sequence shown here is derived from an EMBL/GenBank/DDBJ whole genome shotgun (WGS) entry which is preliminary data.</text>
</comment>
<dbReference type="GO" id="GO:0045454">
    <property type="term" value="P:cell redox homeostasis"/>
    <property type="evidence" value="ECO:0007669"/>
    <property type="project" value="TreeGrafter"/>
</dbReference>
<sequence length="86" mass="9334">MSSPTSSAQFTLYSTTWCGYCFRLKSQLKREQIAFDEVDIEKQPDAADLVASLNGGNQTVPTLIFSDGSSLTNPSVREVTAKLASL</sequence>
<dbReference type="CDD" id="cd02976">
    <property type="entry name" value="NrdH"/>
    <property type="match status" value="1"/>
</dbReference>
<evidence type="ECO:0000259" key="1">
    <source>
        <dbReference type="Pfam" id="PF00462"/>
    </source>
</evidence>
<dbReference type="Gene3D" id="3.40.30.10">
    <property type="entry name" value="Glutaredoxin"/>
    <property type="match status" value="1"/>
</dbReference>
<name>A0A917S6B7_9ACTN</name>
<organism evidence="2 3">
    <name type="scientific">Microlunatus endophyticus</name>
    <dbReference type="NCBI Taxonomy" id="1716077"/>
    <lineage>
        <taxon>Bacteria</taxon>
        <taxon>Bacillati</taxon>
        <taxon>Actinomycetota</taxon>
        <taxon>Actinomycetes</taxon>
        <taxon>Propionibacteriales</taxon>
        <taxon>Propionibacteriaceae</taxon>
        <taxon>Microlunatus</taxon>
    </lineage>
</organism>
<accession>A0A917S6B7</accession>
<dbReference type="InterPro" id="IPR036249">
    <property type="entry name" value="Thioredoxin-like_sf"/>
</dbReference>
<dbReference type="Proteomes" id="UP000613840">
    <property type="component" value="Unassembled WGS sequence"/>
</dbReference>
<dbReference type="Pfam" id="PF00462">
    <property type="entry name" value="Glutaredoxin"/>
    <property type="match status" value="1"/>
</dbReference>
<proteinExistence type="predicted"/>
<dbReference type="AlphaFoldDB" id="A0A917S6B7"/>
<dbReference type="RefSeq" id="WP_188894390.1">
    <property type="nucleotide sequence ID" value="NZ_BMMZ01000002.1"/>
</dbReference>
<dbReference type="PANTHER" id="PTHR34386">
    <property type="entry name" value="GLUTAREDOXIN"/>
    <property type="match status" value="1"/>
</dbReference>
<dbReference type="InterPro" id="IPR011915">
    <property type="entry name" value="GlrX_actino"/>
</dbReference>